<sequence>MGNNELYFSKRFIKEWYKGIVTWDNKTKTINVFNPNVHMLTRSIDTIFGEVNQNSRVTFNVFAQIDILKTDISAFKVTLTDPHGHETLIEERREGKKIFQIEGKRILDKQQIHNIQV</sequence>
<comment type="caution">
    <text evidence="1">The sequence shown here is derived from an EMBL/GenBank/DDBJ whole genome shotgun (WGS) entry which is preliminary data.</text>
</comment>
<organism evidence="1 2">
    <name type="scientific">Paenibacillus cisolokensis</name>
    <dbReference type="NCBI Taxonomy" id="1658519"/>
    <lineage>
        <taxon>Bacteria</taxon>
        <taxon>Bacillati</taxon>
        <taxon>Bacillota</taxon>
        <taxon>Bacilli</taxon>
        <taxon>Bacillales</taxon>
        <taxon>Paenibacillaceae</taxon>
        <taxon>Paenibacillus</taxon>
    </lineage>
</organism>
<dbReference type="EMBL" id="BOVJ01000039">
    <property type="protein sequence ID" value="GIQ62620.1"/>
    <property type="molecule type" value="Genomic_DNA"/>
</dbReference>
<name>A0ABQ4N386_9BACL</name>
<evidence type="ECO:0000313" key="1">
    <source>
        <dbReference type="EMBL" id="GIQ62620.1"/>
    </source>
</evidence>
<reference evidence="1 2" key="1">
    <citation type="submission" date="2021-04" db="EMBL/GenBank/DDBJ databases">
        <title>Draft genome sequence of Paenibacillus cisolokensis, LC2-13A.</title>
        <authorList>
            <person name="Uke A."/>
            <person name="Chhe C."/>
            <person name="Baramee S."/>
            <person name="Kosugi A."/>
        </authorList>
    </citation>
    <scope>NUCLEOTIDE SEQUENCE [LARGE SCALE GENOMIC DNA]</scope>
    <source>
        <strain evidence="1 2">LC2-13A</strain>
    </source>
</reference>
<dbReference type="RefSeq" id="WP_213527944.1">
    <property type="nucleotide sequence ID" value="NZ_BOVJ01000039.1"/>
</dbReference>
<accession>A0ABQ4N386</accession>
<evidence type="ECO:0000313" key="2">
    <source>
        <dbReference type="Proteomes" id="UP000680304"/>
    </source>
</evidence>
<dbReference type="Proteomes" id="UP000680304">
    <property type="component" value="Unassembled WGS sequence"/>
</dbReference>
<protein>
    <submittedName>
        <fullName evidence="1">Uncharacterized protein</fullName>
    </submittedName>
</protein>
<gene>
    <name evidence="1" type="ORF">PACILC2_11880</name>
</gene>
<keyword evidence="2" id="KW-1185">Reference proteome</keyword>
<proteinExistence type="predicted"/>